<sequence length="58" mass="6697">MSLVVLHCILNLIVRRPIPSKLGPHLSPNTPCERTMEKDVINCFVIPFTKNTPRWRDV</sequence>
<name>A0AAP0I0M7_9MAGN</name>
<accession>A0AAP0I0M7</accession>
<protein>
    <submittedName>
        <fullName evidence="1">Uncharacterized protein</fullName>
    </submittedName>
</protein>
<dbReference type="AlphaFoldDB" id="A0AAP0I0M7"/>
<dbReference type="Proteomes" id="UP001417504">
    <property type="component" value="Unassembled WGS sequence"/>
</dbReference>
<reference evidence="1 2" key="1">
    <citation type="submission" date="2024-01" db="EMBL/GenBank/DDBJ databases">
        <title>Genome assemblies of Stephania.</title>
        <authorList>
            <person name="Yang L."/>
        </authorList>
    </citation>
    <scope>NUCLEOTIDE SEQUENCE [LARGE SCALE GENOMIC DNA]</scope>
    <source>
        <strain evidence="1">QJT</strain>
        <tissue evidence="1">Leaf</tissue>
    </source>
</reference>
<organism evidence="1 2">
    <name type="scientific">Stephania japonica</name>
    <dbReference type="NCBI Taxonomy" id="461633"/>
    <lineage>
        <taxon>Eukaryota</taxon>
        <taxon>Viridiplantae</taxon>
        <taxon>Streptophyta</taxon>
        <taxon>Embryophyta</taxon>
        <taxon>Tracheophyta</taxon>
        <taxon>Spermatophyta</taxon>
        <taxon>Magnoliopsida</taxon>
        <taxon>Ranunculales</taxon>
        <taxon>Menispermaceae</taxon>
        <taxon>Menispermoideae</taxon>
        <taxon>Cissampelideae</taxon>
        <taxon>Stephania</taxon>
    </lineage>
</organism>
<keyword evidence="2" id="KW-1185">Reference proteome</keyword>
<evidence type="ECO:0000313" key="2">
    <source>
        <dbReference type="Proteomes" id="UP001417504"/>
    </source>
</evidence>
<dbReference type="EMBL" id="JBBNAE010000008">
    <property type="protein sequence ID" value="KAK9103139.1"/>
    <property type="molecule type" value="Genomic_DNA"/>
</dbReference>
<gene>
    <name evidence="1" type="ORF">Sjap_020393</name>
</gene>
<evidence type="ECO:0000313" key="1">
    <source>
        <dbReference type="EMBL" id="KAK9103139.1"/>
    </source>
</evidence>
<comment type="caution">
    <text evidence="1">The sequence shown here is derived from an EMBL/GenBank/DDBJ whole genome shotgun (WGS) entry which is preliminary data.</text>
</comment>
<proteinExistence type="predicted"/>